<protein>
    <submittedName>
        <fullName evidence="1">Uncharacterized protein</fullName>
    </submittedName>
</protein>
<proteinExistence type="predicted"/>
<evidence type="ECO:0000313" key="2">
    <source>
        <dbReference type="Proteomes" id="UP000004116"/>
    </source>
</evidence>
<reference evidence="1 2" key="1">
    <citation type="journal article" date="2012" name="Genome Res.">
        <title>Genomic basis of endosymbiont-conferred protection against an insect parasitoid.</title>
        <authorList>
            <person name="Hansen A.K."/>
            <person name="Vorburger C."/>
            <person name="Moran N.A."/>
        </authorList>
    </citation>
    <scope>NUCLEOTIDE SEQUENCE [LARGE SCALE GENOMIC DNA]</scope>
    <source>
        <strain evidence="2">R5.15</strain>
    </source>
</reference>
<gene>
    <name evidence="1" type="ORF">Rin_00008350</name>
</gene>
<organism evidence="1 2">
    <name type="scientific">Candidatus Regiella insecticola 5.15</name>
    <dbReference type="NCBI Taxonomy" id="1005043"/>
    <lineage>
        <taxon>Bacteria</taxon>
        <taxon>Pseudomonadati</taxon>
        <taxon>Pseudomonadota</taxon>
        <taxon>Gammaproteobacteria</taxon>
        <taxon>Enterobacterales</taxon>
        <taxon>Enterobacteriaceae</taxon>
        <taxon>aphid secondary symbionts</taxon>
        <taxon>Candidatus Regiella</taxon>
    </lineage>
</organism>
<name>G2GYH7_9ENTR</name>
<sequence length="71" mass="8394">MFNKLKKSIDSDRKKIETFNVEIDKLDTKFEVYCNKNEAVLDRIYERKNKCQVGNTIKQLREDLLAVAELV</sequence>
<keyword evidence="2" id="KW-1185">Reference proteome</keyword>
<evidence type="ECO:0000313" key="1">
    <source>
        <dbReference type="EMBL" id="EGY29202.1"/>
    </source>
</evidence>
<feature type="non-terminal residue" evidence="1">
    <location>
        <position position="71"/>
    </location>
</feature>
<dbReference type="EMBL" id="AGCA01000209">
    <property type="protein sequence ID" value="EGY29202.1"/>
    <property type="molecule type" value="Genomic_DNA"/>
</dbReference>
<dbReference type="RefSeq" id="WP_006706518.1">
    <property type="nucleotide sequence ID" value="NZ_AGCA01000209.1"/>
</dbReference>
<dbReference type="AlphaFoldDB" id="G2GYH7"/>
<dbReference type="Proteomes" id="UP000004116">
    <property type="component" value="Unassembled WGS sequence"/>
</dbReference>
<accession>G2GYH7</accession>
<comment type="caution">
    <text evidence="1">The sequence shown here is derived from an EMBL/GenBank/DDBJ whole genome shotgun (WGS) entry which is preliminary data.</text>
</comment>